<feature type="compositionally biased region" description="Polar residues" evidence="1">
    <location>
        <begin position="78"/>
        <end position="88"/>
    </location>
</feature>
<dbReference type="EMBL" id="HBIK01015468">
    <property type="protein sequence ID" value="CAE0382374.1"/>
    <property type="molecule type" value="Transcribed_RNA"/>
</dbReference>
<evidence type="ECO:0000256" key="1">
    <source>
        <dbReference type="SAM" id="MobiDB-lite"/>
    </source>
</evidence>
<evidence type="ECO:0000313" key="2">
    <source>
        <dbReference type="EMBL" id="CAE0382374.1"/>
    </source>
</evidence>
<name>A0A7S3NVB5_EUPCR</name>
<sequence>MRKSYGPHKASKIKYKIIKQNPSQGNQTLNLIQCSKISLKPDLETNPSVLTPKRNEEINNSIESSGVWENSKNEQLEKMTQSSEHTNISMSSTLLSKPMISPKLAQKVFKSDGPVSSYMKIHKNPPHTLKRVIRAMDK</sequence>
<protein>
    <submittedName>
        <fullName evidence="2">Uncharacterized protein</fullName>
    </submittedName>
</protein>
<reference evidence="2" key="1">
    <citation type="submission" date="2021-01" db="EMBL/GenBank/DDBJ databases">
        <authorList>
            <person name="Corre E."/>
            <person name="Pelletier E."/>
            <person name="Niang G."/>
            <person name="Scheremetjew M."/>
            <person name="Finn R."/>
            <person name="Kale V."/>
            <person name="Holt S."/>
            <person name="Cochrane G."/>
            <person name="Meng A."/>
            <person name="Brown T."/>
            <person name="Cohen L."/>
        </authorList>
    </citation>
    <scope>NUCLEOTIDE SEQUENCE</scope>
    <source>
        <strain evidence="2">CT5</strain>
    </source>
</reference>
<proteinExistence type="predicted"/>
<feature type="compositionally biased region" description="Polar residues" evidence="1">
    <location>
        <begin position="58"/>
        <end position="70"/>
    </location>
</feature>
<feature type="region of interest" description="Disordered" evidence="1">
    <location>
        <begin position="42"/>
        <end position="88"/>
    </location>
</feature>
<dbReference type="AlphaFoldDB" id="A0A7S3NVB5"/>
<gene>
    <name evidence="2" type="ORF">ECRA1380_LOCUS7336</name>
</gene>
<organism evidence="2">
    <name type="scientific">Euplotes crassus</name>
    <dbReference type="NCBI Taxonomy" id="5936"/>
    <lineage>
        <taxon>Eukaryota</taxon>
        <taxon>Sar</taxon>
        <taxon>Alveolata</taxon>
        <taxon>Ciliophora</taxon>
        <taxon>Intramacronucleata</taxon>
        <taxon>Spirotrichea</taxon>
        <taxon>Hypotrichia</taxon>
        <taxon>Euplotida</taxon>
        <taxon>Euplotidae</taxon>
        <taxon>Moneuplotes</taxon>
    </lineage>
</organism>
<accession>A0A7S3NVB5</accession>